<dbReference type="Gene3D" id="2.170.130.10">
    <property type="entry name" value="TonB-dependent receptor, plug domain"/>
    <property type="match status" value="1"/>
</dbReference>
<evidence type="ECO:0000256" key="2">
    <source>
        <dbReference type="ARBA" id="ARBA00022448"/>
    </source>
</evidence>
<keyword evidence="16" id="KW-1185">Reference proteome</keyword>
<name>A0ABY6M0B0_9FLAO</name>
<gene>
    <name evidence="15" type="ORF">K5I29_01940</name>
</gene>
<dbReference type="Gene3D" id="2.40.170.20">
    <property type="entry name" value="TonB-dependent receptor, beta-barrel domain"/>
    <property type="match status" value="1"/>
</dbReference>
<proteinExistence type="inferred from homology"/>
<dbReference type="SUPFAM" id="SSF56935">
    <property type="entry name" value="Porins"/>
    <property type="match status" value="1"/>
</dbReference>
<dbReference type="PANTHER" id="PTHR30069:SF29">
    <property type="entry name" value="HEMOGLOBIN AND HEMOGLOBIN-HAPTOGLOBIN-BINDING PROTEIN 1-RELATED"/>
    <property type="match status" value="1"/>
</dbReference>
<dbReference type="InterPro" id="IPR039426">
    <property type="entry name" value="TonB-dep_rcpt-like"/>
</dbReference>
<comment type="similarity">
    <text evidence="10 11">Belongs to the TonB-dependent receptor family.</text>
</comment>
<evidence type="ECO:0000313" key="16">
    <source>
        <dbReference type="Proteomes" id="UP001163328"/>
    </source>
</evidence>
<keyword evidence="5 12" id="KW-0732">Signal</keyword>
<dbReference type="EMBL" id="CP081495">
    <property type="protein sequence ID" value="UYW01712.1"/>
    <property type="molecule type" value="Genomic_DNA"/>
</dbReference>
<evidence type="ECO:0000256" key="10">
    <source>
        <dbReference type="PROSITE-ProRule" id="PRU01360"/>
    </source>
</evidence>
<evidence type="ECO:0000256" key="4">
    <source>
        <dbReference type="ARBA" id="ARBA00022692"/>
    </source>
</evidence>
<dbReference type="Pfam" id="PF00593">
    <property type="entry name" value="TonB_dep_Rec_b-barrel"/>
    <property type="match status" value="1"/>
</dbReference>
<feature type="domain" description="TonB-dependent receptor plug" evidence="14">
    <location>
        <begin position="44"/>
        <end position="148"/>
    </location>
</feature>
<evidence type="ECO:0000256" key="8">
    <source>
        <dbReference type="ARBA" id="ARBA00023170"/>
    </source>
</evidence>
<keyword evidence="2 10" id="KW-0813">Transport</keyword>
<reference evidence="15" key="1">
    <citation type="submission" date="2021-08" db="EMBL/GenBank/DDBJ databases">
        <title>Flavobacterium sp. strain CC-SYL302.</title>
        <authorList>
            <person name="Lin S.-Y."/>
            <person name="Lee T.-H."/>
            <person name="Young C.-C."/>
        </authorList>
    </citation>
    <scope>NUCLEOTIDE SEQUENCE</scope>
    <source>
        <strain evidence="15">CC-SYL302</strain>
    </source>
</reference>
<dbReference type="PANTHER" id="PTHR30069">
    <property type="entry name" value="TONB-DEPENDENT OUTER MEMBRANE RECEPTOR"/>
    <property type="match status" value="1"/>
</dbReference>
<evidence type="ECO:0000256" key="7">
    <source>
        <dbReference type="ARBA" id="ARBA00023136"/>
    </source>
</evidence>
<evidence type="ECO:0000259" key="13">
    <source>
        <dbReference type="Pfam" id="PF00593"/>
    </source>
</evidence>
<dbReference type="Proteomes" id="UP001163328">
    <property type="component" value="Chromosome"/>
</dbReference>
<dbReference type="PROSITE" id="PS52016">
    <property type="entry name" value="TONB_DEPENDENT_REC_3"/>
    <property type="match status" value="1"/>
</dbReference>
<dbReference type="Pfam" id="PF07715">
    <property type="entry name" value="Plug"/>
    <property type="match status" value="1"/>
</dbReference>
<comment type="subcellular location">
    <subcellularLocation>
        <location evidence="1 10">Cell outer membrane</location>
        <topology evidence="1 10">Multi-pass membrane protein</topology>
    </subcellularLocation>
</comment>
<evidence type="ECO:0000256" key="9">
    <source>
        <dbReference type="ARBA" id="ARBA00023237"/>
    </source>
</evidence>
<keyword evidence="6 11" id="KW-0798">TonB box</keyword>
<keyword evidence="9 10" id="KW-0998">Cell outer membrane</keyword>
<feature type="chain" id="PRO_5045622464" evidence="12">
    <location>
        <begin position="21"/>
        <end position="621"/>
    </location>
</feature>
<keyword evidence="3 10" id="KW-1134">Transmembrane beta strand</keyword>
<keyword evidence="4 10" id="KW-0812">Transmembrane</keyword>
<feature type="domain" description="TonB-dependent receptor-like beta-barrel" evidence="13">
    <location>
        <begin position="223"/>
        <end position="593"/>
    </location>
</feature>
<dbReference type="InterPro" id="IPR037066">
    <property type="entry name" value="Plug_dom_sf"/>
</dbReference>
<dbReference type="InterPro" id="IPR036942">
    <property type="entry name" value="Beta-barrel_TonB_sf"/>
</dbReference>
<evidence type="ECO:0000313" key="15">
    <source>
        <dbReference type="EMBL" id="UYW01712.1"/>
    </source>
</evidence>
<sequence>MKFKKAGIILLATYNIGAQAQNNQATNLDEIVISENRLELPFSQTARNIQVITAKQISELPVRSVNEVLGLIGGVDLRQRGPFGTQADVSIDGGSFEQTLILLNGVKVSDAQTAHHSLNLPVALDAIERIEVLKGPAARIYGINTLTGAINIVTKKAKENNLYANIYSGSSFKSKDENDGNGIYWGGGLQLTGTLAREKSNHLFALNTDQYNGHRYNTAAEIYRGFYQGNFDVSDKSELNVMLGQIFNKFGANGFYAAPGDKESEEVVNTSFASVGMTYKINDRLFIKPRISNRYNEDDYRYFRHNLASARSLHYTNVVNAEVNASYLTNFGTFGLGWESRWEQINSSNIGSHKRNNHGFYVEYKTIIAEKLFVNAGGYANYNSDYGWEFFPGVDAAYQFLPNFKLGLNVGSSQRVPSFTDLYLNQRPGNIGNPNLNSEKAWQYEANIRYNKKQWHAQAGYFYRNISDFIDWIRTDSSEPYQPFNAAKNKIHGVNFQVRNVFTLNNASKIQASVSYNYLKPEEMVMNNGLTSKYVVESLKHQAIATVNYSYKNWYVQGTYKYQKRELRNGYDITNFRLGYNLDKLGIYGDFTNVFDKQYREIAATPMPGRWFVLGAKYRLK</sequence>
<keyword evidence="7 10" id="KW-0472">Membrane</keyword>
<evidence type="ECO:0000256" key="6">
    <source>
        <dbReference type="ARBA" id="ARBA00023077"/>
    </source>
</evidence>
<evidence type="ECO:0000259" key="14">
    <source>
        <dbReference type="Pfam" id="PF07715"/>
    </source>
</evidence>
<keyword evidence="8 15" id="KW-0675">Receptor</keyword>
<dbReference type="InterPro" id="IPR012910">
    <property type="entry name" value="Plug_dom"/>
</dbReference>
<protein>
    <submittedName>
        <fullName evidence="15">TonB-dependent receptor</fullName>
    </submittedName>
</protein>
<feature type="signal peptide" evidence="12">
    <location>
        <begin position="1"/>
        <end position="20"/>
    </location>
</feature>
<evidence type="ECO:0000256" key="5">
    <source>
        <dbReference type="ARBA" id="ARBA00022729"/>
    </source>
</evidence>
<evidence type="ECO:0000256" key="3">
    <source>
        <dbReference type="ARBA" id="ARBA00022452"/>
    </source>
</evidence>
<organism evidence="15 16">
    <name type="scientific">Flavobacterium agricola</name>
    <dbReference type="NCBI Taxonomy" id="2870839"/>
    <lineage>
        <taxon>Bacteria</taxon>
        <taxon>Pseudomonadati</taxon>
        <taxon>Bacteroidota</taxon>
        <taxon>Flavobacteriia</taxon>
        <taxon>Flavobacteriales</taxon>
        <taxon>Flavobacteriaceae</taxon>
        <taxon>Flavobacterium</taxon>
    </lineage>
</organism>
<accession>A0ABY6M0B0</accession>
<evidence type="ECO:0000256" key="11">
    <source>
        <dbReference type="RuleBase" id="RU003357"/>
    </source>
</evidence>
<dbReference type="InterPro" id="IPR000531">
    <property type="entry name" value="Beta-barrel_TonB"/>
</dbReference>
<dbReference type="RefSeq" id="WP_264434183.1">
    <property type="nucleotide sequence ID" value="NZ_CP081495.1"/>
</dbReference>
<evidence type="ECO:0000256" key="12">
    <source>
        <dbReference type="SAM" id="SignalP"/>
    </source>
</evidence>
<evidence type="ECO:0000256" key="1">
    <source>
        <dbReference type="ARBA" id="ARBA00004571"/>
    </source>
</evidence>